<keyword evidence="2" id="KW-1185">Reference proteome</keyword>
<comment type="caution">
    <text evidence="1">The sequence shown here is derived from an EMBL/GenBank/DDBJ whole genome shotgun (WGS) entry which is preliminary data.</text>
</comment>
<evidence type="ECO:0000313" key="2">
    <source>
        <dbReference type="Proteomes" id="UP000031036"/>
    </source>
</evidence>
<name>A0A0B2VN82_TOXCA</name>
<sequence>MIRSVKVLCFTAMFSFVRVINFLASRMHLRVRVHRFVRQESGVCRRGHTPTHLASVLLIRCVYWLPTPPSLQRSVHLSTIKFLSKLMLIRREGVSRRTVRGSAQ</sequence>
<organism evidence="1 2">
    <name type="scientific">Toxocara canis</name>
    <name type="common">Canine roundworm</name>
    <dbReference type="NCBI Taxonomy" id="6265"/>
    <lineage>
        <taxon>Eukaryota</taxon>
        <taxon>Metazoa</taxon>
        <taxon>Ecdysozoa</taxon>
        <taxon>Nematoda</taxon>
        <taxon>Chromadorea</taxon>
        <taxon>Rhabditida</taxon>
        <taxon>Spirurina</taxon>
        <taxon>Ascaridomorpha</taxon>
        <taxon>Ascaridoidea</taxon>
        <taxon>Toxocaridae</taxon>
        <taxon>Toxocara</taxon>
    </lineage>
</organism>
<reference evidence="1 2" key="1">
    <citation type="submission" date="2014-11" db="EMBL/GenBank/DDBJ databases">
        <title>Genetic blueprint of the zoonotic pathogen Toxocara canis.</title>
        <authorList>
            <person name="Zhu X.-Q."/>
            <person name="Korhonen P.K."/>
            <person name="Cai H."/>
            <person name="Young N.D."/>
            <person name="Nejsum P."/>
            <person name="von Samson-Himmelstjerna G."/>
            <person name="Boag P.R."/>
            <person name="Tan P."/>
            <person name="Li Q."/>
            <person name="Min J."/>
            <person name="Yang Y."/>
            <person name="Wang X."/>
            <person name="Fang X."/>
            <person name="Hall R.S."/>
            <person name="Hofmann A."/>
            <person name="Sternberg P.W."/>
            <person name="Jex A.R."/>
            <person name="Gasser R.B."/>
        </authorList>
    </citation>
    <scope>NUCLEOTIDE SEQUENCE [LARGE SCALE GENOMIC DNA]</scope>
    <source>
        <strain evidence="1">PN_DK_2014</strain>
    </source>
</reference>
<dbReference type="EMBL" id="JPKZ01001281">
    <property type="protein sequence ID" value="KHN82897.1"/>
    <property type="molecule type" value="Genomic_DNA"/>
</dbReference>
<accession>A0A0B2VN82</accession>
<protein>
    <submittedName>
        <fullName evidence="1">Uncharacterized protein</fullName>
    </submittedName>
</protein>
<gene>
    <name evidence="1" type="ORF">Tcan_00229</name>
</gene>
<dbReference type="AlphaFoldDB" id="A0A0B2VN82"/>
<proteinExistence type="predicted"/>
<evidence type="ECO:0000313" key="1">
    <source>
        <dbReference type="EMBL" id="KHN82897.1"/>
    </source>
</evidence>
<dbReference type="Proteomes" id="UP000031036">
    <property type="component" value="Unassembled WGS sequence"/>
</dbReference>